<evidence type="ECO:0000256" key="12">
    <source>
        <dbReference type="ARBA" id="ARBA00023170"/>
    </source>
</evidence>
<dbReference type="AlphaFoldDB" id="A0A484R2I5"/>
<evidence type="ECO:0000313" key="15">
    <source>
        <dbReference type="EMBL" id="VFR43589.1"/>
    </source>
</evidence>
<dbReference type="SUPFAM" id="SSF56935">
    <property type="entry name" value="Porins"/>
    <property type="match status" value="1"/>
</dbReference>
<evidence type="ECO:0000313" key="16">
    <source>
        <dbReference type="EMBL" id="VFR70477.1"/>
    </source>
</evidence>
<keyword evidence="7" id="KW-0732">Signal</keyword>
<dbReference type="Gene3D" id="3.55.50.30">
    <property type="match status" value="1"/>
</dbReference>
<dbReference type="Pfam" id="PF07715">
    <property type="entry name" value="Plug"/>
    <property type="match status" value="1"/>
</dbReference>
<dbReference type="InterPro" id="IPR012910">
    <property type="entry name" value="Plug_dom"/>
</dbReference>
<comment type="similarity">
    <text evidence="2">Belongs to the TonB-dependent receptor family.</text>
</comment>
<evidence type="ECO:0000259" key="14">
    <source>
        <dbReference type="SMART" id="SM00965"/>
    </source>
</evidence>
<dbReference type="Gene3D" id="2.40.170.20">
    <property type="entry name" value="TonB-dependent receptor, beta-barrel domain"/>
    <property type="match status" value="1"/>
</dbReference>
<dbReference type="GO" id="GO:0044718">
    <property type="term" value="P:siderophore transmembrane transport"/>
    <property type="evidence" value="ECO:0007669"/>
    <property type="project" value="TreeGrafter"/>
</dbReference>
<evidence type="ECO:0000256" key="2">
    <source>
        <dbReference type="ARBA" id="ARBA00009810"/>
    </source>
</evidence>
<evidence type="ECO:0000256" key="1">
    <source>
        <dbReference type="ARBA" id="ARBA00004571"/>
    </source>
</evidence>
<dbReference type="PROSITE" id="PS52016">
    <property type="entry name" value="TONB_DEPENDENT_REC_3"/>
    <property type="match status" value="1"/>
</dbReference>
<dbReference type="FunFam" id="2.170.130.10:FF:000011">
    <property type="entry name" value="TonB-dependent siderophore receptor"/>
    <property type="match status" value="1"/>
</dbReference>
<dbReference type="SMART" id="SM00965">
    <property type="entry name" value="STN"/>
    <property type="match status" value="1"/>
</dbReference>
<evidence type="ECO:0000256" key="3">
    <source>
        <dbReference type="ARBA" id="ARBA00022448"/>
    </source>
</evidence>
<dbReference type="InterPro" id="IPR039426">
    <property type="entry name" value="TonB-dep_rcpt-like"/>
</dbReference>
<keyword evidence="9" id="KW-0406">Ion transport</keyword>
<dbReference type="Gene3D" id="2.170.130.10">
    <property type="entry name" value="TonB-dependent receptor, plug domain"/>
    <property type="match status" value="1"/>
</dbReference>
<dbReference type="InterPro" id="IPR010105">
    <property type="entry name" value="TonB_sidphr_rcpt"/>
</dbReference>
<dbReference type="EMBL" id="CAADIC010000030">
    <property type="protein sequence ID" value="VFR43589.1"/>
    <property type="molecule type" value="Genomic_DNA"/>
</dbReference>
<dbReference type="InterPro" id="IPR000531">
    <property type="entry name" value="Beta-barrel_TonB"/>
</dbReference>
<dbReference type="NCBIfam" id="TIGR01783">
    <property type="entry name" value="TonB-siderophor"/>
    <property type="match status" value="1"/>
</dbReference>
<dbReference type="FunFam" id="2.40.170.20:FF:000007">
    <property type="entry name" value="Ferric aerobactin receptor"/>
    <property type="match status" value="1"/>
</dbReference>
<evidence type="ECO:0000256" key="9">
    <source>
        <dbReference type="ARBA" id="ARBA00023065"/>
    </source>
</evidence>
<dbReference type="GO" id="GO:0015344">
    <property type="term" value="F:siderophore uptake transmembrane transporter activity"/>
    <property type="evidence" value="ECO:0007669"/>
    <property type="project" value="TreeGrafter"/>
</dbReference>
<dbReference type="InterPro" id="IPR036942">
    <property type="entry name" value="Beta-barrel_TonB_sf"/>
</dbReference>
<evidence type="ECO:0000256" key="7">
    <source>
        <dbReference type="ARBA" id="ARBA00022729"/>
    </source>
</evidence>
<sequence length="859" mass="92464">MHRTVDSFEDPSMMSLSSSSRRRHQLAALALGLALAWQAGAQARQQSYDLPAQSLGAALNAVASQSGVQVLFLADVTEGRQAPALRGDYTPDEALSRVLAGTGLRVHAQGEGTYAVVEGGAPPAAPASSAPDASSLAAVTVVASRVPRAIEETPNSVWVVERAQIEQQARAGVPLKEMLGQLVPGLDLGGQMRTNFGQNLRGRPAQVMIDGISLNGSRSLSRQFDSIDPFNIERVEVLSGATALYGGNATGGIINIVTKRAQAGAPTFVSEAGVRSGLQGGDDLAWHAAQSVQGGNDRVQGRLAVAYSRNGGSYDGDGARVLPDITQTDLQWNQAVDVLGTLDVDLRDAGTLRVLAQYYDSGYQPGKALWMRPGAGNDILRPAALETRDGFSSDVEPNTRRHLFMADYAKPDVLGGQDFYLKAYHRAESLQFYPFPGTDANPLGGARVPYWSTSTQETTTYGMKGMLLKDWSRLRLTYGVDYDHEKFDARQTLFDVNQAIASGGLTFRESAGLGRYPSFSTDIWGMFAQADLKLTDRLSLSGGVRHQKVDIEVEDFVQVAQQRLVAAGYGRAAEAIPGGKNDYAATLGNLGLIYRLTPAQQVWVNYSEGFELADPAKYYGANASYSLQGGAGGVWRLGRHLSVAGTSMAAIKTRSAEVGWRLASGPLSAQVAVFQSQSDKSIAVDRATLNISLDDARVRNRGIEGQLDYRYGDGWSVGGNLLLLQTEEEVNGRWRKRGIYHASPSKATAYVARERGNWGARLQMVHSLKLTSDLPSFGSGEGERLPSLTLFDLMGSYRFQHGPGVAGTLTVGVQNLFDRTYATRWSEQAKLAYASSISPSVLDFKGQGRTFALTYTLAY</sequence>
<dbReference type="Pfam" id="PF00593">
    <property type="entry name" value="TonB_dep_Rec_b-barrel"/>
    <property type="match status" value="1"/>
</dbReference>
<keyword evidence="12 15" id="KW-0675">Receptor</keyword>
<dbReference type="EMBL" id="CAADIL010000013">
    <property type="protein sequence ID" value="VFR70477.1"/>
    <property type="molecule type" value="Genomic_DNA"/>
</dbReference>
<dbReference type="Pfam" id="PF07660">
    <property type="entry name" value="STN"/>
    <property type="match status" value="1"/>
</dbReference>
<gene>
    <name evidence="15" type="ORF">ANDA3_3911</name>
    <name evidence="16" type="ORF">DAR2_3762</name>
</gene>
<accession>A0A484R2I5</accession>
<keyword evidence="6" id="KW-0812">Transmembrane</keyword>
<protein>
    <submittedName>
        <fullName evidence="15">Aerobactin siderophore receptor IutA</fullName>
    </submittedName>
</protein>
<reference evidence="15" key="1">
    <citation type="submission" date="2019-03" db="EMBL/GenBank/DDBJ databases">
        <authorList>
            <person name="Danneels B."/>
        </authorList>
    </citation>
    <scope>NUCLEOTIDE SEQUENCE</scope>
</reference>
<name>A0A484R2I5_9ZZZZ</name>
<keyword evidence="10" id="KW-0798">TonB box</keyword>
<keyword evidence="4" id="KW-1134">Transmembrane beta strand</keyword>
<dbReference type="PANTHER" id="PTHR30069">
    <property type="entry name" value="TONB-DEPENDENT OUTER MEMBRANE RECEPTOR"/>
    <property type="match status" value="1"/>
</dbReference>
<keyword evidence="8" id="KW-0408">Iron</keyword>
<dbReference type="GO" id="GO:0038023">
    <property type="term" value="F:signaling receptor activity"/>
    <property type="evidence" value="ECO:0007669"/>
    <property type="project" value="InterPro"/>
</dbReference>
<keyword evidence="3" id="KW-0813">Transport</keyword>
<evidence type="ECO:0000256" key="6">
    <source>
        <dbReference type="ARBA" id="ARBA00022692"/>
    </source>
</evidence>
<organism evidence="15">
    <name type="scientific">plant metagenome</name>
    <dbReference type="NCBI Taxonomy" id="1297885"/>
    <lineage>
        <taxon>unclassified sequences</taxon>
        <taxon>metagenomes</taxon>
        <taxon>organismal metagenomes</taxon>
    </lineage>
</organism>
<dbReference type="InterPro" id="IPR011662">
    <property type="entry name" value="Secretin/TonB_short_N"/>
</dbReference>
<evidence type="ECO:0000256" key="8">
    <source>
        <dbReference type="ARBA" id="ARBA00023004"/>
    </source>
</evidence>
<comment type="subcellular location">
    <subcellularLocation>
        <location evidence="1">Cell outer membrane</location>
        <topology evidence="1">Multi-pass membrane protein</topology>
    </subcellularLocation>
</comment>
<feature type="domain" description="Secretin/TonB short N-terminal" evidence="14">
    <location>
        <begin position="68"/>
        <end position="119"/>
    </location>
</feature>
<proteinExistence type="inferred from homology"/>
<dbReference type="CDD" id="cd01347">
    <property type="entry name" value="ligand_gated_channel"/>
    <property type="match status" value="1"/>
</dbReference>
<keyword evidence="5" id="KW-0410">Iron transport</keyword>
<dbReference type="InterPro" id="IPR037066">
    <property type="entry name" value="Plug_dom_sf"/>
</dbReference>
<evidence type="ECO:0000256" key="10">
    <source>
        <dbReference type="ARBA" id="ARBA00023077"/>
    </source>
</evidence>
<dbReference type="PANTHER" id="PTHR30069:SF42">
    <property type="entry name" value="FERRIC AEROBACTIN RECEPTOR"/>
    <property type="match status" value="1"/>
</dbReference>
<keyword evidence="13" id="KW-0998">Cell outer membrane</keyword>
<dbReference type="GO" id="GO:0009279">
    <property type="term" value="C:cell outer membrane"/>
    <property type="evidence" value="ECO:0007669"/>
    <property type="project" value="UniProtKB-SubCell"/>
</dbReference>
<keyword evidence="11" id="KW-0472">Membrane</keyword>
<evidence type="ECO:0000256" key="11">
    <source>
        <dbReference type="ARBA" id="ARBA00023136"/>
    </source>
</evidence>
<evidence type="ECO:0000256" key="4">
    <source>
        <dbReference type="ARBA" id="ARBA00022452"/>
    </source>
</evidence>
<evidence type="ECO:0000256" key="13">
    <source>
        <dbReference type="ARBA" id="ARBA00023237"/>
    </source>
</evidence>
<evidence type="ECO:0000256" key="5">
    <source>
        <dbReference type="ARBA" id="ARBA00022496"/>
    </source>
</evidence>